<dbReference type="AlphaFoldDB" id="A0A1Y2KBZ8"/>
<gene>
    <name evidence="1" type="ORF">MAIT1_04442</name>
</gene>
<evidence type="ECO:0000313" key="1">
    <source>
        <dbReference type="EMBL" id="OSM07339.1"/>
    </source>
</evidence>
<proteinExistence type="predicted"/>
<organism evidence="1 2">
    <name type="scientific">Magnetofaba australis IT-1</name>
    <dbReference type="NCBI Taxonomy" id="1434232"/>
    <lineage>
        <taxon>Bacteria</taxon>
        <taxon>Pseudomonadati</taxon>
        <taxon>Pseudomonadota</taxon>
        <taxon>Magnetococcia</taxon>
        <taxon>Magnetococcales</taxon>
        <taxon>Magnetococcaceae</taxon>
        <taxon>Magnetofaba</taxon>
    </lineage>
</organism>
<dbReference type="Proteomes" id="UP000194003">
    <property type="component" value="Unassembled WGS sequence"/>
</dbReference>
<comment type="caution">
    <text evidence="1">The sequence shown here is derived from an EMBL/GenBank/DDBJ whole genome shotgun (WGS) entry which is preliminary data.</text>
</comment>
<evidence type="ECO:0000313" key="2">
    <source>
        <dbReference type="Proteomes" id="UP000194003"/>
    </source>
</evidence>
<keyword evidence="2" id="KW-1185">Reference proteome</keyword>
<reference evidence="1 2" key="1">
    <citation type="journal article" date="2016" name="BMC Genomics">
        <title>Combined genomic and structural analyses of a cultured magnetotactic bacterium reveals its niche adaptation to a dynamic environment.</title>
        <authorList>
            <person name="Araujo A.C."/>
            <person name="Morillo V."/>
            <person name="Cypriano J."/>
            <person name="Teixeira L.C."/>
            <person name="Leao P."/>
            <person name="Lyra S."/>
            <person name="Almeida L.G."/>
            <person name="Bazylinski D.A."/>
            <person name="Vasconcellos A.T."/>
            <person name="Abreu F."/>
            <person name="Lins U."/>
        </authorList>
    </citation>
    <scope>NUCLEOTIDE SEQUENCE [LARGE SCALE GENOMIC DNA]</scope>
    <source>
        <strain evidence="1 2">IT-1</strain>
    </source>
</reference>
<name>A0A1Y2KBZ8_9PROT</name>
<dbReference type="STRING" id="1434232.MAIT1_04442"/>
<dbReference type="EMBL" id="LVJN01000014">
    <property type="protein sequence ID" value="OSM07339.1"/>
    <property type="molecule type" value="Genomic_DNA"/>
</dbReference>
<sequence length="99" mass="11286">MFSNAAWSTGLASDYGRARDLAESRLVLAVTNHPLQATREDGDDGRFHWRIEVSEDSRQKALFHIVSIVSFVRGGQSRDVRLETWEAQRILERQGLKES</sequence>
<protein>
    <submittedName>
        <fullName evidence="1">Uncharacterized protein</fullName>
    </submittedName>
</protein>
<accession>A0A1Y2KBZ8</accession>